<accession>A0A2I0K3B2</accession>
<reference evidence="1 2" key="1">
    <citation type="submission" date="2017-11" db="EMBL/GenBank/DDBJ databases">
        <title>De-novo sequencing of pomegranate (Punica granatum L.) genome.</title>
        <authorList>
            <person name="Akparov Z."/>
            <person name="Amiraslanov A."/>
            <person name="Hajiyeva S."/>
            <person name="Abbasov M."/>
            <person name="Kaur K."/>
            <person name="Hamwieh A."/>
            <person name="Solovyev V."/>
            <person name="Salamov A."/>
            <person name="Braich B."/>
            <person name="Kosarev P."/>
            <person name="Mahmoud A."/>
            <person name="Hajiyev E."/>
            <person name="Babayeva S."/>
            <person name="Izzatullayeva V."/>
            <person name="Mammadov A."/>
            <person name="Mammadov A."/>
            <person name="Sharifova S."/>
            <person name="Ojaghi J."/>
            <person name="Eynullazada K."/>
            <person name="Bayramov B."/>
            <person name="Abdulazimova A."/>
            <person name="Shahmuradov I."/>
        </authorList>
    </citation>
    <scope>NUCLEOTIDE SEQUENCE [LARGE SCALE GENOMIC DNA]</scope>
    <source>
        <strain evidence="2">cv. AG2017</strain>
        <tissue evidence="1">Leaf</tissue>
    </source>
</reference>
<evidence type="ECO:0000313" key="1">
    <source>
        <dbReference type="EMBL" id="PKI62630.1"/>
    </source>
</evidence>
<dbReference type="Proteomes" id="UP000233551">
    <property type="component" value="Unassembled WGS sequence"/>
</dbReference>
<dbReference type="EMBL" id="PGOL01000960">
    <property type="protein sequence ID" value="PKI62630.1"/>
    <property type="molecule type" value="Genomic_DNA"/>
</dbReference>
<keyword evidence="2" id="KW-1185">Reference proteome</keyword>
<dbReference type="AlphaFoldDB" id="A0A2I0K3B2"/>
<protein>
    <submittedName>
        <fullName evidence="1">Uncharacterized protein</fullName>
    </submittedName>
</protein>
<gene>
    <name evidence="1" type="ORF">CRG98_016982</name>
</gene>
<evidence type="ECO:0000313" key="2">
    <source>
        <dbReference type="Proteomes" id="UP000233551"/>
    </source>
</evidence>
<organism evidence="1 2">
    <name type="scientific">Punica granatum</name>
    <name type="common">Pomegranate</name>
    <dbReference type="NCBI Taxonomy" id="22663"/>
    <lineage>
        <taxon>Eukaryota</taxon>
        <taxon>Viridiplantae</taxon>
        <taxon>Streptophyta</taxon>
        <taxon>Embryophyta</taxon>
        <taxon>Tracheophyta</taxon>
        <taxon>Spermatophyta</taxon>
        <taxon>Magnoliopsida</taxon>
        <taxon>eudicotyledons</taxon>
        <taxon>Gunneridae</taxon>
        <taxon>Pentapetalae</taxon>
        <taxon>rosids</taxon>
        <taxon>malvids</taxon>
        <taxon>Myrtales</taxon>
        <taxon>Lythraceae</taxon>
        <taxon>Punica</taxon>
    </lineage>
</organism>
<sequence>MQGLRRVPVSYVWAYRDVPDDALAVLSVVRRARCTELLGRRIQLPTVLEEVTHLGAAPLNLKGKSFPFATTAPKGFPIVPLFYPSFCLARPKRVFDLAGSILLSLEFARANGSKDSTSKCIVFCLRRGVVSAAPLLSGFVDFSGLAAPEF</sequence>
<name>A0A2I0K3B2_PUNGR</name>
<comment type="caution">
    <text evidence="1">The sequence shown here is derived from an EMBL/GenBank/DDBJ whole genome shotgun (WGS) entry which is preliminary data.</text>
</comment>
<proteinExistence type="predicted"/>